<dbReference type="AlphaFoldDB" id="A0AAY4C1L1"/>
<evidence type="ECO:0000313" key="1">
    <source>
        <dbReference type="Ensembl" id="ENSDCDP00010026864.1"/>
    </source>
</evidence>
<protein>
    <submittedName>
        <fullName evidence="1">Uncharacterized protein</fullName>
    </submittedName>
</protein>
<dbReference type="InterPro" id="IPR043129">
    <property type="entry name" value="ATPase_NBD"/>
</dbReference>
<organism evidence="1 2">
    <name type="scientific">Denticeps clupeoides</name>
    <name type="common">denticle herring</name>
    <dbReference type="NCBI Taxonomy" id="299321"/>
    <lineage>
        <taxon>Eukaryota</taxon>
        <taxon>Metazoa</taxon>
        <taxon>Chordata</taxon>
        <taxon>Craniata</taxon>
        <taxon>Vertebrata</taxon>
        <taxon>Euteleostomi</taxon>
        <taxon>Actinopterygii</taxon>
        <taxon>Neopterygii</taxon>
        <taxon>Teleostei</taxon>
        <taxon>Clupei</taxon>
        <taxon>Clupeiformes</taxon>
        <taxon>Denticipitoidei</taxon>
        <taxon>Denticipitidae</taxon>
        <taxon>Denticeps</taxon>
    </lineage>
</organism>
<evidence type="ECO:0000313" key="2">
    <source>
        <dbReference type="Proteomes" id="UP000694580"/>
    </source>
</evidence>
<dbReference type="Gene3D" id="3.30.420.40">
    <property type="match status" value="2"/>
</dbReference>
<name>A0AAY4C1L1_9TELE</name>
<keyword evidence="2" id="KW-1185">Reference proteome</keyword>
<sequence>MSTLILDNGAYLAKMCYSHAMLSCCKHKGTVLLHTVHLLCILRSFYFLVDFADTSIVITEPYFNFTSTQESMSEILLEEYHAHRYFCENSSDLCCIVVGRSFSFTHIVPYCRGGKMKDGICMSEVRAHTPTEFQVSLTSCPSTPSVLSATHGKEDYEENGHYICEEKTADIGHTNALTDS</sequence>
<dbReference type="Proteomes" id="UP000694580">
    <property type="component" value="Chromosome 5"/>
</dbReference>
<reference evidence="1 2" key="1">
    <citation type="submission" date="2020-06" db="EMBL/GenBank/DDBJ databases">
        <authorList>
            <consortium name="Wellcome Sanger Institute Data Sharing"/>
        </authorList>
    </citation>
    <scope>NUCLEOTIDE SEQUENCE [LARGE SCALE GENOMIC DNA]</scope>
</reference>
<reference evidence="1" key="2">
    <citation type="submission" date="2025-08" db="UniProtKB">
        <authorList>
            <consortium name="Ensembl"/>
        </authorList>
    </citation>
    <scope>IDENTIFICATION</scope>
</reference>
<proteinExistence type="predicted"/>
<dbReference type="Ensembl" id="ENSDCDT00010033324.1">
    <property type="protein sequence ID" value="ENSDCDP00010026864.1"/>
    <property type="gene ID" value="ENSDCDG00010017102.1"/>
</dbReference>
<reference evidence="1" key="3">
    <citation type="submission" date="2025-09" db="UniProtKB">
        <authorList>
            <consortium name="Ensembl"/>
        </authorList>
    </citation>
    <scope>IDENTIFICATION</scope>
</reference>
<accession>A0AAY4C1L1</accession>
<dbReference type="SUPFAM" id="SSF53067">
    <property type="entry name" value="Actin-like ATPase domain"/>
    <property type="match status" value="1"/>
</dbReference>